<reference evidence="4 5" key="1">
    <citation type="submission" date="2019-12" db="EMBL/GenBank/DDBJ databases">
        <title>Chromosome-level assembly of the Caenorhabditis remanei genome.</title>
        <authorList>
            <person name="Teterina A.A."/>
            <person name="Willis J.H."/>
            <person name="Phillips P.C."/>
        </authorList>
    </citation>
    <scope>NUCLEOTIDE SEQUENCE [LARGE SCALE GENOMIC DNA]</scope>
    <source>
        <strain evidence="4 5">PX506</strain>
        <tissue evidence="4">Whole organism</tissue>
    </source>
</reference>
<dbReference type="GO" id="GO:0006508">
    <property type="term" value="P:proteolysis"/>
    <property type="evidence" value="ECO:0007669"/>
    <property type="project" value="InterPro"/>
</dbReference>
<comment type="similarity">
    <text evidence="1">Belongs to the peptidase C2 family.</text>
</comment>
<comment type="caution">
    <text evidence="4">The sequence shown here is derived from an EMBL/GenBank/DDBJ whole genome shotgun (WGS) entry which is preliminary data.</text>
</comment>
<dbReference type="GeneID" id="78775196"/>
<sequence length="566" mass="66320">MSFKVEILPDEKDVFKQSDDECEQLAKTLRLSKQVFFDLEFHDVSSIITKVRNATGYWVYSRTLTTWCLPREIAEQEHGKWCLYDDPWPFHVGQGTNLDNNWLIAVIQTIARKRELLEHILPMRDYTKDCGIVQVRLFVDGKWQVIKIDFFLPAAKGKSATATTYRNQFWVAFIVKAYAKVHNHYVKMLAGNAKVAFECLTGYKKANPDLMWRHLIENLSCSRLMVASTPLLQKGSDEKKMLYEMKLKCDETYSILDFKTHDDNQLILIGSTGTDNHKNEFLPIYKIHNKLSAADQLEAEKRLFWFRIQDFIRYFDYLYICEYKEPMFEKRFLQQAKKTDSCQSEVLCLHIKKRQKIAFEVCSAGIDDKYRLPLILNIHREATNDNCGELIQCFYQYDIRLTTEPMFLDPGTYSLFFVSDRKFAGLSLKWHVRSPTSLDSVAIFFNLFPQSVFIKSLQTMIAKNGTVENNKKDNIVIYKLLKEKNAHFMMENSSEANYVRVNMNLSEKWLSIPPMSRSIIAIIPVSDAEKYDDFKIKYQICSWYKNPLNWFYDSPVDQLECPIPLN</sequence>
<dbReference type="PRINTS" id="PR00704">
    <property type="entry name" value="CALPAIN"/>
</dbReference>
<name>A0A6A5H7K7_CAERE</name>
<comment type="caution">
    <text evidence="2">Lacks conserved residue(s) required for the propagation of feature annotation.</text>
</comment>
<organism evidence="4 5">
    <name type="scientific">Caenorhabditis remanei</name>
    <name type="common">Caenorhabditis vulgaris</name>
    <dbReference type="NCBI Taxonomy" id="31234"/>
    <lineage>
        <taxon>Eukaryota</taxon>
        <taxon>Metazoa</taxon>
        <taxon>Ecdysozoa</taxon>
        <taxon>Nematoda</taxon>
        <taxon>Chromadorea</taxon>
        <taxon>Rhabditida</taxon>
        <taxon>Rhabditina</taxon>
        <taxon>Rhabditomorpha</taxon>
        <taxon>Rhabditoidea</taxon>
        <taxon>Rhabditidae</taxon>
        <taxon>Peloderinae</taxon>
        <taxon>Caenorhabditis</taxon>
    </lineage>
</organism>
<evidence type="ECO:0000259" key="3">
    <source>
        <dbReference type="PROSITE" id="PS50203"/>
    </source>
</evidence>
<dbReference type="InterPro" id="IPR022684">
    <property type="entry name" value="Calpain_cysteine_protease"/>
</dbReference>
<dbReference type="Pfam" id="PF00648">
    <property type="entry name" value="Peptidase_C2"/>
    <property type="match status" value="1"/>
</dbReference>
<evidence type="ECO:0000256" key="2">
    <source>
        <dbReference type="PROSITE-ProRule" id="PRU00239"/>
    </source>
</evidence>
<dbReference type="PANTHER" id="PTHR10183">
    <property type="entry name" value="CALPAIN"/>
    <property type="match status" value="1"/>
</dbReference>
<dbReference type="SUPFAM" id="SSF54001">
    <property type="entry name" value="Cysteine proteinases"/>
    <property type="match status" value="1"/>
</dbReference>
<dbReference type="EMBL" id="WUAV01000003">
    <property type="protein sequence ID" value="KAF1763167.1"/>
    <property type="molecule type" value="Genomic_DNA"/>
</dbReference>
<evidence type="ECO:0000313" key="4">
    <source>
        <dbReference type="EMBL" id="KAF1763167.1"/>
    </source>
</evidence>
<dbReference type="Gene3D" id="3.90.70.10">
    <property type="entry name" value="Cysteine proteinases"/>
    <property type="match status" value="1"/>
</dbReference>
<protein>
    <recommendedName>
        <fullName evidence="3">Calpain catalytic domain-containing protein</fullName>
    </recommendedName>
</protein>
<dbReference type="PANTHER" id="PTHR10183:SF382">
    <property type="entry name" value="CALPAIN-15"/>
    <property type="match status" value="1"/>
</dbReference>
<dbReference type="RefSeq" id="XP_053588020.1">
    <property type="nucleotide sequence ID" value="XM_053728443.1"/>
</dbReference>
<dbReference type="GO" id="GO:0004198">
    <property type="term" value="F:calcium-dependent cysteine-type endopeptidase activity"/>
    <property type="evidence" value="ECO:0007669"/>
    <property type="project" value="InterPro"/>
</dbReference>
<dbReference type="CTD" id="78775196"/>
<dbReference type="InterPro" id="IPR038765">
    <property type="entry name" value="Papain-like_cys_pep_sf"/>
</dbReference>
<dbReference type="AlphaFoldDB" id="A0A6A5H7K7"/>
<proteinExistence type="inferred from homology"/>
<dbReference type="Proteomes" id="UP000483820">
    <property type="component" value="Chromosome III"/>
</dbReference>
<accession>A0A6A5H7K7</accession>
<gene>
    <name evidence="4" type="ORF">GCK72_011433</name>
</gene>
<dbReference type="InterPro" id="IPR001300">
    <property type="entry name" value="Peptidase_C2_calpain_cat"/>
</dbReference>
<dbReference type="KEGG" id="crq:GCK72_011433"/>
<evidence type="ECO:0000313" key="5">
    <source>
        <dbReference type="Proteomes" id="UP000483820"/>
    </source>
</evidence>
<dbReference type="GO" id="GO:0005737">
    <property type="term" value="C:cytoplasm"/>
    <property type="evidence" value="ECO:0007669"/>
    <property type="project" value="TreeGrafter"/>
</dbReference>
<dbReference type="PROSITE" id="PS50203">
    <property type="entry name" value="CALPAIN_CAT"/>
    <property type="match status" value="1"/>
</dbReference>
<feature type="domain" description="Calpain catalytic" evidence="3">
    <location>
        <begin position="35"/>
        <end position="324"/>
    </location>
</feature>
<dbReference type="SMART" id="SM00230">
    <property type="entry name" value="CysPc"/>
    <property type="match status" value="1"/>
</dbReference>
<evidence type="ECO:0000256" key="1">
    <source>
        <dbReference type="ARBA" id="ARBA00007623"/>
    </source>
</evidence>